<gene>
    <name evidence="1" type="ORF">BF38_3349</name>
</gene>
<name>A0AB33B0L6_BACTU</name>
<dbReference type="KEGG" id="btw:BF38_3349"/>
<evidence type="ECO:0000313" key="2">
    <source>
        <dbReference type="Proteomes" id="UP000031876"/>
    </source>
</evidence>
<proteinExistence type="predicted"/>
<dbReference type="Proteomes" id="UP000031876">
    <property type="component" value="Chromosome"/>
</dbReference>
<evidence type="ECO:0000313" key="1">
    <source>
        <dbReference type="EMBL" id="AJG77246.1"/>
    </source>
</evidence>
<reference evidence="1 2" key="1">
    <citation type="journal article" date="2015" name="Genome Announc.">
        <title>Complete genome sequences for 35 biothreat assay-relevant bacillus species.</title>
        <authorList>
            <person name="Johnson S.L."/>
            <person name="Daligault H.E."/>
            <person name="Davenport K.W."/>
            <person name="Jaissle J."/>
            <person name="Frey K.G."/>
            <person name="Ladner J.T."/>
            <person name="Broomall S.M."/>
            <person name="Bishop-Lilly K.A."/>
            <person name="Bruce D.C."/>
            <person name="Gibbons H.S."/>
            <person name="Coyne S.R."/>
            <person name="Lo C.C."/>
            <person name="Meincke L."/>
            <person name="Munk A.C."/>
            <person name="Koroleva G.I."/>
            <person name="Rosenzweig C.N."/>
            <person name="Palacios G.F."/>
            <person name="Redden C.L."/>
            <person name="Minogue T.D."/>
            <person name="Chain P.S."/>
        </authorList>
    </citation>
    <scope>NUCLEOTIDE SEQUENCE [LARGE SCALE GENOMIC DNA]</scope>
    <source>
        <strain evidence="1 2">HD1011</strain>
    </source>
</reference>
<dbReference type="AlphaFoldDB" id="A0AB33B0L6"/>
<dbReference type="EMBL" id="CP009335">
    <property type="protein sequence ID" value="AJG77246.1"/>
    <property type="molecule type" value="Genomic_DNA"/>
</dbReference>
<sequence length="34" mass="4045">MIASIDELEKTIRTGISYCDRENLHDMYRNTLKN</sequence>
<organism evidence="1 2">
    <name type="scientific">Bacillus thuringiensis</name>
    <dbReference type="NCBI Taxonomy" id="1428"/>
    <lineage>
        <taxon>Bacteria</taxon>
        <taxon>Bacillati</taxon>
        <taxon>Bacillota</taxon>
        <taxon>Bacilli</taxon>
        <taxon>Bacillales</taxon>
        <taxon>Bacillaceae</taxon>
        <taxon>Bacillus</taxon>
        <taxon>Bacillus cereus group</taxon>
    </lineage>
</organism>
<protein>
    <submittedName>
        <fullName evidence="1">Uncharacterized protein</fullName>
    </submittedName>
</protein>
<accession>A0AB33B0L6</accession>